<keyword evidence="6" id="KW-1185">Reference proteome</keyword>
<dbReference type="InterPro" id="IPR026040">
    <property type="entry name" value="HyI-like"/>
</dbReference>
<reference evidence="5" key="1">
    <citation type="submission" date="2021-04" db="EMBL/GenBank/DDBJ databases">
        <title>Devosia litorisediminis sp. nov., isolated from a sand dune.</title>
        <authorList>
            <person name="Park S."/>
            <person name="Yoon J.-H."/>
        </authorList>
    </citation>
    <scope>NUCLEOTIDE SEQUENCE</scope>
    <source>
        <strain evidence="5">BSSL-BM10</strain>
    </source>
</reference>
<feature type="domain" description="Xylose isomerase-like TIM barrel" evidence="4">
    <location>
        <begin position="23"/>
        <end position="252"/>
    </location>
</feature>
<evidence type="ECO:0000256" key="1">
    <source>
        <dbReference type="ARBA" id="ARBA00023235"/>
    </source>
</evidence>
<sequence>MRKFSACIDMLFVPETDDFCQRIELAKAAGFEQVEFWLWSNKDLDAVERALQQTGITLAGIVAEPFAELTRDSDHDRFLAGLENSRDVAVRLGAPILICQSGPLLEGVERARQHAALTRAMARSADVLTGSGVRLALEPLNDRVDHPGYYLTSTAEALDIVDAVNRPEIGLTYDMYHSMVMDEDPESVLAGRLNRIFHVHIADHPGRNQPGSGHLPLRQKLSWLDTQGYAGAVGLEFRPTGTTADALEMMRRSLG</sequence>
<evidence type="ECO:0000259" key="4">
    <source>
        <dbReference type="Pfam" id="PF01261"/>
    </source>
</evidence>
<protein>
    <submittedName>
        <fullName evidence="5">TIM barrel protein</fullName>
    </submittedName>
</protein>
<dbReference type="AlphaFoldDB" id="A0A942EEB4"/>
<evidence type="ECO:0000256" key="2">
    <source>
        <dbReference type="PIRNR" id="PIRNR006241"/>
    </source>
</evidence>
<feature type="active site" description="Proton donor/acceptor" evidence="3">
    <location>
        <position position="236"/>
    </location>
</feature>
<comment type="caution">
    <text evidence="5">The sequence shown here is derived from an EMBL/GenBank/DDBJ whole genome shotgun (WGS) entry which is preliminary data.</text>
</comment>
<organism evidence="5 6">
    <name type="scientific">Devosia litorisediminis</name>
    <dbReference type="NCBI Taxonomy" id="2829817"/>
    <lineage>
        <taxon>Bacteria</taxon>
        <taxon>Pseudomonadati</taxon>
        <taxon>Pseudomonadota</taxon>
        <taxon>Alphaproteobacteria</taxon>
        <taxon>Hyphomicrobiales</taxon>
        <taxon>Devosiaceae</taxon>
        <taxon>Devosia</taxon>
    </lineage>
</organism>
<comment type="similarity">
    <text evidence="2">Belongs to the hyi family.</text>
</comment>
<keyword evidence="1 2" id="KW-0413">Isomerase</keyword>
<dbReference type="GO" id="GO:0016853">
    <property type="term" value="F:isomerase activity"/>
    <property type="evidence" value="ECO:0007669"/>
    <property type="project" value="UniProtKB-KW"/>
</dbReference>
<evidence type="ECO:0000256" key="3">
    <source>
        <dbReference type="PIRSR" id="PIRSR006241-50"/>
    </source>
</evidence>
<dbReference type="InterPro" id="IPR050417">
    <property type="entry name" value="Sugar_Epim/Isomerase"/>
</dbReference>
<proteinExistence type="inferred from homology"/>
<dbReference type="RefSeq" id="WP_212660092.1">
    <property type="nucleotide sequence ID" value="NZ_JAGXTP010000003.1"/>
</dbReference>
<dbReference type="Proteomes" id="UP000678281">
    <property type="component" value="Unassembled WGS sequence"/>
</dbReference>
<dbReference type="PIRSF" id="PIRSF006241">
    <property type="entry name" value="HyI"/>
    <property type="match status" value="1"/>
</dbReference>
<name>A0A942EEB4_9HYPH</name>
<accession>A0A942EEB4</accession>
<dbReference type="EMBL" id="JAGXTP010000003">
    <property type="protein sequence ID" value="MBS3850395.1"/>
    <property type="molecule type" value="Genomic_DNA"/>
</dbReference>
<dbReference type="Gene3D" id="3.20.20.150">
    <property type="entry name" value="Divalent-metal-dependent TIM barrel enzymes"/>
    <property type="match status" value="1"/>
</dbReference>
<feature type="active site" description="Proton donor/acceptor" evidence="3">
    <location>
        <position position="138"/>
    </location>
</feature>
<evidence type="ECO:0000313" key="6">
    <source>
        <dbReference type="Proteomes" id="UP000678281"/>
    </source>
</evidence>
<evidence type="ECO:0000313" key="5">
    <source>
        <dbReference type="EMBL" id="MBS3850395.1"/>
    </source>
</evidence>
<dbReference type="PANTHER" id="PTHR43489">
    <property type="entry name" value="ISOMERASE"/>
    <property type="match status" value="1"/>
</dbReference>
<dbReference type="SUPFAM" id="SSF51658">
    <property type="entry name" value="Xylose isomerase-like"/>
    <property type="match status" value="1"/>
</dbReference>
<dbReference type="InterPro" id="IPR036237">
    <property type="entry name" value="Xyl_isomerase-like_sf"/>
</dbReference>
<dbReference type="InterPro" id="IPR013022">
    <property type="entry name" value="Xyl_isomerase-like_TIM-brl"/>
</dbReference>
<dbReference type="Pfam" id="PF01261">
    <property type="entry name" value="AP_endonuc_2"/>
    <property type="match status" value="1"/>
</dbReference>
<gene>
    <name evidence="5" type="ORF">KD146_16970</name>
</gene>